<comment type="subunit">
    <text evidence="9">Forms a ring-shaped head-to-tail homodimer around DNA.</text>
</comment>
<evidence type="ECO:0000259" key="10">
    <source>
        <dbReference type="Pfam" id="PF00712"/>
    </source>
</evidence>
<dbReference type="PIRSF" id="PIRSF000804">
    <property type="entry name" value="DNA_pol_III_b"/>
    <property type="match status" value="1"/>
</dbReference>
<keyword evidence="6 9" id="KW-0235">DNA replication</keyword>
<accession>A0A0G0IPZ3</accession>
<evidence type="ECO:0000256" key="2">
    <source>
        <dbReference type="ARBA" id="ARBA00010752"/>
    </source>
</evidence>
<dbReference type="GO" id="GO:0005737">
    <property type="term" value="C:cytoplasm"/>
    <property type="evidence" value="ECO:0007669"/>
    <property type="project" value="UniProtKB-SubCell"/>
</dbReference>
<dbReference type="Pfam" id="PF02767">
    <property type="entry name" value="DNA_pol3_beta_2"/>
    <property type="match status" value="1"/>
</dbReference>
<evidence type="ECO:0000256" key="4">
    <source>
        <dbReference type="ARBA" id="ARBA00022679"/>
    </source>
</evidence>
<comment type="caution">
    <text evidence="13">The sequence shown here is derived from an EMBL/GenBank/DDBJ whole genome shotgun (WGS) entry which is preliminary data.</text>
</comment>
<dbReference type="InterPro" id="IPR022635">
    <property type="entry name" value="DNA_polIII_beta_C"/>
</dbReference>
<dbReference type="InterPro" id="IPR022637">
    <property type="entry name" value="DNA_polIII_beta_cen"/>
</dbReference>
<comment type="function">
    <text evidence="9">Confers DNA tethering and processivity to DNA polymerases and other proteins. Acts as a clamp, forming a ring around DNA (a reaction catalyzed by the clamp-loading complex) which diffuses in an ATP-independent manner freely and bidirectionally along dsDNA. Initially characterized for its ability to contact the catalytic subunit of DNA polymerase III (Pol III), a complex, multichain enzyme responsible for most of the replicative synthesis in bacteria; Pol III exhibits 3'-5' exonuclease proofreading activity. The beta chain is required for initiation of replication as well as for processivity of DNA replication.</text>
</comment>
<keyword evidence="5 9" id="KW-0548">Nucleotidyltransferase</keyword>
<evidence type="ECO:0000256" key="1">
    <source>
        <dbReference type="ARBA" id="ARBA00004496"/>
    </source>
</evidence>
<dbReference type="SUPFAM" id="SSF55979">
    <property type="entry name" value="DNA clamp"/>
    <property type="match status" value="3"/>
</dbReference>
<dbReference type="InterPro" id="IPR001001">
    <property type="entry name" value="DNA_polIII_beta"/>
</dbReference>
<evidence type="ECO:0000256" key="6">
    <source>
        <dbReference type="ARBA" id="ARBA00022705"/>
    </source>
</evidence>
<dbReference type="GO" id="GO:0009360">
    <property type="term" value="C:DNA polymerase III complex"/>
    <property type="evidence" value="ECO:0007669"/>
    <property type="project" value="InterPro"/>
</dbReference>
<dbReference type="CDD" id="cd00140">
    <property type="entry name" value="beta_clamp"/>
    <property type="match status" value="1"/>
</dbReference>
<dbReference type="GO" id="GO:0003677">
    <property type="term" value="F:DNA binding"/>
    <property type="evidence" value="ECO:0007669"/>
    <property type="project" value="UniProtKB-UniRule"/>
</dbReference>
<evidence type="ECO:0000256" key="3">
    <source>
        <dbReference type="ARBA" id="ARBA00022490"/>
    </source>
</evidence>
<keyword evidence="4 9" id="KW-0808">Transferase</keyword>
<dbReference type="SMART" id="SM00480">
    <property type="entry name" value="POL3Bc"/>
    <property type="match status" value="1"/>
</dbReference>
<dbReference type="PANTHER" id="PTHR30478:SF0">
    <property type="entry name" value="BETA SLIDING CLAMP"/>
    <property type="match status" value="1"/>
</dbReference>
<evidence type="ECO:0000256" key="8">
    <source>
        <dbReference type="ARBA" id="ARBA00023125"/>
    </source>
</evidence>
<keyword evidence="7 9" id="KW-0239">DNA-directed DNA polymerase</keyword>
<dbReference type="InterPro" id="IPR046938">
    <property type="entry name" value="DNA_clamp_sf"/>
</dbReference>
<dbReference type="GO" id="GO:0008408">
    <property type="term" value="F:3'-5' exonuclease activity"/>
    <property type="evidence" value="ECO:0007669"/>
    <property type="project" value="InterPro"/>
</dbReference>
<evidence type="ECO:0000259" key="12">
    <source>
        <dbReference type="Pfam" id="PF02768"/>
    </source>
</evidence>
<sequence>MKIEINKDLFLEKINLASKFASNKLSSSTSLQGVFLKGEKKQIHFYSTNLNYYYHSFLNTEENHQFEIVIEPKKISEFLSLLSSGKIEVEFKEKSVIISQGKTKGEFSLFSPDEFPLPPRSTSEKQKIQTSFLKETLPLLLFSASTDETRPVLTGINFVARESTNQIVATDGFRLSLLNLKKETPFSSMIVPSGFLFEMSRLIRDEKEVLFNFQEEEKLLTFYLGDNEISTRLIEGDYPPYEKVIPVEKKTSIVLDKGEFLRNVRLVSVFARDFSNIIILDVGRDGIKLSPKTGGSDTNVAYQESKVDGEEIRIAFNFKFVIDFLNNVPSEKIIIELLRPNSPAAFKGEKNEDFLHIIMPVRIQE</sequence>
<evidence type="ECO:0000256" key="7">
    <source>
        <dbReference type="ARBA" id="ARBA00022932"/>
    </source>
</evidence>
<dbReference type="Gene3D" id="3.70.10.10">
    <property type="match status" value="1"/>
</dbReference>
<dbReference type="Pfam" id="PF00712">
    <property type="entry name" value="DNA_pol3_beta"/>
    <property type="match status" value="1"/>
</dbReference>
<dbReference type="PANTHER" id="PTHR30478">
    <property type="entry name" value="DNA POLYMERASE III SUBUNIT BETA"/>
    <property type="match status" value="1"/>
</dbReference>
<dbReference type="Pfam" id="PF02768">
    <property type="entry name" value="DNA_pol3_beta_3"/>
    <property type="match status" value="1"/>
</dbReference>
<dbReference type="Gene3D" id="3.10.150.10">
    <property type="entry name" value="DNA Polymerase III, subunit A, domain 2"/>
    <property type="match status" value="1"/>
</dbReference>
<feature type="domain" description="DNA polymerase III beta sliding clamp C-terminal" evidence="12">
    <location>
        <begin position="243"/>
        <end position="362"/>
    </location>
</feature>
<keyword evidence="8" id="KW-0238">DNA-binding</keyword>
<evidence type="ECO:0000259" key="11">
    <source>
        <dbReference type="Pfam" id="PF02767"/>
    </source>
</evidence>
<evidence type="ECO:0000313" key="13">
    <source>
        <dbReference type="EMBL" id="KKQ26219.1"/>
    </source>
</evidence>
<proteinExistence type="inferred from homology"/>
<comment type="similarity">
    <text evidence="2 9">Belongs to the beta sliding clamp family.</text>
</comment>
<dbReference type="NCBIfam" id="TIGR00663">
    <property type="entry name" value="dnan"/>
    <property type="match status" value="1"/>
</dbReference>
<evidence type="ECO:0000256" key="5">
    <source>
        <dbReference type="ARBA" id="ARBA00022695"/>
    </source>
</evidence>
<dbReference type="GO" id="GO:0006271">
    <property type="term" value="P:DNA strand elongation involved in DNA replication"/>
    <property type="evidence" value="ECO:0007669"/>
    <property type="project" value="TreeGrafter"/>
</dbReference>
<evidence type="ECO:0000256" key="9">
    <source>
        <dbReference type="PIRNR" id="PIRNR000804"/>
    </source>
</evidence>
<reference evidence="13 14" key="1">
    <citation type="journal article" date="2015" name="Nature">
        <title>rRNA introns, odd ribosomes, and small enigmatic genomes across a large radiation of phyla.</title>
        <authorList>
            <person name="Brown C.T."/>
            <person name="Hug L.A."/>
            <person name="Thomas B.C."/>
            <person name="Sharon I."/>
            <person name="Castelle C.J."/>
            <person name="Singh A."/>
            <person name="Wilkins M.J."/>
            <person name="Williams K.H."/>
            <person name="Banfield J.F."/>
        </authorList>
    </citation>
    <scope>NUCLEOTIDE SEQUENCE [LARGE SCALE GENOMIC DNA]</scope>
</reference>
<feature type="domain" description="DNA polymerase III beta sliding clamp central" evidence="11">
    <location>
        <begin position="128"/>
        <end position="239"/>
    </location>
</feature>
<name>A0A0G0IPZ3_9BACT</name>
<dbReference type="GO" id="GO:0003887">
    <property type="term" value="F:DNA-directed DNA polymerase activity"/>
    <property type="evidence" value="ECO:0007669"/>
    <property type="project" value="UniProtKB-UniRule"/>
</dbReference>
<dbReference type="InterPro" id="IPR022634">
    <property type="entry name" value="DNA_polIII_beta_N"/>
</dbReference>
<dbReference type="Proteomes" id="UP000034917">
    <property type="component" value="Unassembled WGS sequence"/>
</dbReference>
<dbReference type="EMBL" id="LBSV01000003">
    <property type="protein sequence ID" value="KKQ26219.1"/>
    <property type="molecule type" value="Genomic_DNA"/>
</dbReference>
<organism evidence="13 14">
    <name type="scientific">Candidatus Roizmanbacteria bacterium GW2011_GWC2_37_13</name>
    <dbReference type="NCBI Taxonomy" id="1618486"/>
    <lineage>
        <taxon>Bacteria</taxon>
        <taxon>Candidatus Roizmaniibacteriota</taxon>
    </lineage>
</organism>
<dbReference type="AlphaFoldDB" id="A0A0G0IPZ3"/>
<comment type="subcellular location">
    <subcellularLocation>
        <location evidence="1 9">Cytoplasm</location>
    </subcellularLocation>
</comment>
<gene>
    <name evidence="13" type="ORF">US40_C0003G0071</name>
</gene>
<protein>
    <recommendedName>
        <fullName evidence="9">Beta sliding clamp</fullName>
    </recommendedName>
</protein>
<keyword evidence="3 9" id="KW-0963">Cytoplasm</keyword>
<evidence type="ECO:0000313" key="14">
    <source>
        <dbReference type="Proteomes" id="UP000034917"/>
    </source>
</evidence>
<feature type="domain" description="DNA polymerase III beta sliding clamp N-terminal" evidence="10">
    <location>
        <begin position="1"/>
        <end position="117"/>
    </location>
</feature>